<reference evidence="10 11" key="1">
    <citation type="submission" date="2018-02" db="EMBL/GenBank/DDBJ databases">
        <title>The genomes of Aspergillus section Nigri reveals drivers in fungal speciation.</title>
        <authorList>
            <consortium name="DOE Joint Genome Institute"/>
            <person name="Vesth T.C."/>
            <person name="Nybo J."/>
            <person name="Theobald S."/>
            <person name="Brandl J."/>
            <person name="Frisvad J.C."/>
            <person name="Nielsen K.F."/>
            <person name="Lyhne E.K."/>
            <person name="Kogle M.E."/>
            <person name="Kuo A."/>
            <person name="Riley R."/>
            <person name="Clum A."/>
            <person name="Nolan M."/>
            <person name="Lipzen A."/>
            <person name="Salamov A."/>
            <person name="Henrissat B."/>
            <person name="Wiebenga A."/>
            <person name="De vries R.P."/>
            <person name="Grigoriev I.V."/>
            <person name="Mortensen U.H."/>
            <person name="Andersen M.R."/>
            <person name="Baker S.E."/>
        </authorList>
    </citation>
    <scope>NUCLEOTIDE SEQUENCE [LARGE SCALE GENOMIC DNA]</scope>
    <source>
        <strain evidence="10 11">CBS 101889</strain>
    </source>
</reference>
<evidence type="ECO:0000313" key="11">
    <source>
        <dbReference type="Proteomes" id="UP000248961"/>
    </source>
</evidence>
<dbReference type="OrthoDB" id="1470350at2759"/>
<dbReference type="STRING" id="1450537.A0A395I609"/>
<evidence type="ECO:0000256" key="7">
    <source>
        <dbReference type="ARBA" id="ARBA00023033"/>
    </source>
</evidence>
<comment type="cofactor">
    <cofactor evidence="1">
        <name>heme</name>
        <dbReference type="ChEBI" id="CHEBI:30413"/>
    </cofactor>
</comment>
<keyword evidence="11" id="KW-1185">Reference proteome</keyword>
<gene>
    <name evidence="10" type="ORF">BO97DRAFT_441214</name>
</gene>
<keyword evidence="9" id="KW-1133">Transmembrane helix</keyword>
<accession>A0A395I609</accession>
<sequence length="486" mass="55248">MTALRHTPVNLSLSSAVYLAAGSALVLVVPGGFLGIKLFKEFTACHANGQIAARLRELHQQYGSTIALPIMGTKVVLTSDPENIQAILATQFSSFGLSHFRHRQYQPLFGDGIFTSDGPRWEHSRRMLRPQFTKDQVPPLEWFDAHARRFIDCLPPGGQEFDVQQLFFRLALDAATDFLFGESASFEGRQGFAEAFDYAQHVLFKRTIAFHFYWLFNPSRFRKANKTVHNFVQYYITKAIRAEKGDALEKQKTDRYCFLHELAKQTHDEKALRDQLVNVLLASRDDTASLLSSIVYFLARDKRVWSKLEEEVLDAASGAEPVTLRDIQNLPYLRAVVNEALRLFPPVPINARVALHDTIIPTGGGPDGRSPIYIKRHQPVGYSVWTVHRRTDIWGPDAEVFRPERWADRKQAAWEFLPFNGGPRACLGQQFAVTQASHLIFRLVQQFDCIESAKSGADYETNPPMRQTLTMCHENGVVVRMRRRQA</sequence>
<comment type="similarity">
    <text evidence="2 8">Belongs to the cytochrome P450 family.</text>
</comment>
<dbReference type="InterPro" id="IPR002974">
    <property type="entry name" value="Cyt_P450_E_CYP52_ascomycetes"/>
</dbReference>
<evidence type="ECO:0000256" key="9">
    <source>
        <dbReference type="SAM" id="Phobius"/>
    </source>
</evidence>
<dbReference type="InterPro" id="IPR001128">
    <property type="entry name" value="Cyt_P450"/>
</dbReference>
<keyword evidence="4 8" id="KW-0479">Metal-binding</keyword>
<dbReference type="PROSITE" id="PS00086">
    <property type="entry name" value="CYTOCHROME_P450"/>
    <property type="match status" value="1"/>
</dbReference>
<dbReference type="InterPro" id="IPR036396">
    <property type="entry name" value="Cyt_P450_sf"/>
</dbReference>
<keyword evidence="5 8" id="KW-0560">Oxidoreductase</keyword>
<proteinExistence type="inferred from homology"/>
<dbReference type="VEuPathDB" id="FungiDB:BO97DRAFT_441214"/>
<dbReference type="GeneID" id="37202438"/>
<dbReference type="SUPFAM" id="SSF48264">
    <property type="entry name" value="Cytochrome P450"/>
    <property type="match status" value="1"/>
</dbReference>
<dbReference type="InterPro" id="IPR047146">
    <property type="entry name" value="Cyt_P450_E_CYP52_fungi"/>
</dbReference>
<dbReference type="AlphaFoldDB" id="A0A395I609"/>
<dbReference type="PRINTS" id="PR00385">
    <property type="entry name" value="P450"/>
</dbReference>
<dbReference type="GO" id="GO:0016712">
    <property type="term" value="F:oxidoreductase activity, acting on paired donors, with incorporation or reduction of molecular oxygen, reduced flavin or flavoprotein as one donor, and incorporation of one atom of oxygen"/>
    <property type="evidence" value="ECO:0007669"/>
    <property type="project" value="InterPro"/>
</dbReference>
<evidence type="ECO:0000313" key="10">
    <source>
        <dbReference type="EMBL" id="RAL15235.1"/>
    </source>
</evidence>
<dbReference type="PRINTS" id="PR01239">
    <property type="entry name" value="EP450IICYP52"/>
</dbReference>
<dbReference type="Pfam" id="PF00067">
    <property type="entry name" value="p450"/>
    <property type="match status" value="1"/>
</dbReference>
<dbReference type="EMBL" id="KZ824272">
    <property type="protein sequence ID" value="RAL15235.1"/>
    <property type="molecule type" value="Genomic_DNA"/>
</dbReference>
<dbReference type="GO" id="GO:0020037">
    <property type="term" value="F:heme binding"/>
    <property type="evidence" value="ECO:0007669"/>
    <property type="project" value="InterPro"/>
</dbReference>
<keyword evidence="7 8" id="KW-0503">Monooxygenase</keyword>
<keyword evidence="9" id="KW-0812">Transmembrane</keyword>
<dbReference type="GO" id="GO:0005506">
    <property type="term" value="F:iron ion binding"/>
    <property type="evidence" value="ECO:0007669"/>
    <property type="project" value="InterPro"/>
</dbReference>
<feature type="transmembrane region" description="Helical" evidence="9">
    <location>
        <begin position="16"/>
        <end position="36"/>
    </location>
</feature>
<keyword evidence="9" id="KW-0472">Membrane</keyword>
<evidence type="ECO:0000256" key="2">
    <source>
        <dbReference type="ARBA" id="ARBA00010617"/>
    </source>
</evidence>
<keyword evidence="6 8" id="KW-0408">Iron</keyword>
<evidence type="ECO:0000256" key="3">
    <source>
        <dbReference type="ARBA" id="ARBA00022617"/>
    </source>
</evidence>
<organism evidence="10 11">
    <name type="scientific">Aspergillus homomorphus (strain CBS 101889)</name>
    <dbReference type="NCBI Taxonomy" id="1450537"/>
    <lineage>
        <taxon>Eukaryota</taxon>
        <taxon>Fungi</taxon>
        <taxon>Dikarya</taxon>
        <taxon>Ascomycota</taxon>
        <taxon>Pezizomycotina</taxon>
        <taxon>Eurotiomycetes</taxon>
        <taxon>Eurotiomycetidae</taxon>
        <taxon>Eurotiales</taxon>
        <taxon>Aspergillaceae</taxon>
        <taxon>Aspergillus</taxon>
        <taxon>Aspergillus subgen. Circumdati</taxon>
    </lineage>
</organism>
<dbReference type="Gene3D" id="1.10.630.10">
    <property type="entry name" value="Cytochrome P450"/>
    <property type="match status" value="1"/>
</dbReference>
<evidence type="ECO:0000256" key="1">
    <source>
        <dbReference type="ARBA" id="ARBA00001971"/>
    </source>
</evidence>
<dbReference type="CDD" id="cd11063">
    <property type="entry name" value="CYP52"/>
    <property type="match status" value="1"/>
</dbReference>
<evidence type="ECO:0000256" key="8">
    <source>
        <dbReference type="RuleBase" id="RU000461"/>
    </source>
</evidence>
<dbReference type="RefSeq" id="XP_025554389.1">
    <property type="nucleotide sequence ID" value="XM_025698149.1"/>
</dbReference>
<keyword evidence="3 8" id="KW-0349">Heme</keyword>
<evidence type="ECO:0000256" key="4">
    <source>
        <dbReference type="ARBA" id="ARBA00022723"/>
    </source>
</evidence>
<evidence type="ECO:0000256" key="5">
    <source>
        <dbReference type="ARBA" id="ARBA00023002"/>
    </source>
</evidence>
<dbReference type="PANTHER" id="PTHR24287:SF1">
    <property type="entry name" value="P450, PUTATIVE (EUROFUNG)-RELATED"/>
    <property type="match status" value="1"/>
</dbReference>
<dbReference type="PANTHER" id="PTHR24287">
    <property type="entry name" value="P450, PUTATIVE (EUROFUNG)-RELATED"/>
    <property type="match status" value="1"/>
</dbReference>
<name>A0A395I609_ASPHC</name>
<dbReference type="Proteomes" id="UP000248961">
    <property type="component" value="Unassembled WGS sequence"/>
</dbReference>
<protein>
    <submittedName>
        <fullName evidence="10">Cytochrome P450</fullName>
    </submittedName>
</protein>
<dbReference type="InterPro" id="IPR017972">
    <property type="entry name" value="Cyt_P450_CS"/>
</dbReference>
<evidence type="ECO:0000256" key="6">
    <source>
        <dbReference type="ARBA" id="ARBA00023004"/>
    </source>
</evidence>